<dbReference type="EMBL" id="JAOPHQ010005735">
    <property type="protein sequence ID" value="KAK0134139.1"/>
    <property type="molecule type" value="Genomic_DNA"/>
</dbReference>
<dbReference type="FunFam" id="1.10.510.10:FF:000487">
    <property type="entry name" value="Anti-Muellerian hormone type-2 receptor"/>
    <property type="match status" value="1"/>
</dbReference>
<comment type="catalytic activity">
    <reaction evidence="16">
        <text>L-threonyl-[receptor-protein] + ATP = O-phospho-L-threonyl-[receptor-protein] + ADP + H(+)</text>
        <dbReference type="Rhea" id="RHEA:44880"/>
        <dbReference type="Rhea" id="RHEA-COMP:11024"/>
        <dbReference type="Rhea" id="RHEA-COMP:11025"/>
        <dbReference type="ChEBI" id="CHEBI:15378"/>
        <dbReference type="ChEBI" id="CHEBI:30013"/>
        <dbReference type="ChEBI" id="CHEBI:30616"/>
        <dbReference type="ChEBI" id="CHEBI:61977"/>
        <dbReference type="ChEBI" id="CHEBI:456216"/>
        <dbReference type="EC" id="2.7.11.30"/>
    </reaction>
</comment>
<evidence type="ECO:0000256" key="18">
    <source>
        <dbReference type="SAM" id="MobiDB-lite"/>
    </source>
</evidence>
<dbReference type="InterPro" id="IPR000333">
    <property type="entry name" value="TGFB_receptor"/>
</dbReference>
<feature type="region of interest" description="Disordered" evidence="18">
    <location>
        <begin position="774"/>
        <end position="852"/>
    </location>
</feature>
<dbReference type="GO" id="GO:0043235">
    <property type="term" value="C:receptor complex"/>
    <property type="evidence" value="ECO:0007669"/>
    <property type="project" value="TreeGrafter"/>
</dbReference>
<evidence type="ECO:0000313" key="22">
    <source>
        <dbReference type="Proteomes" id="UP001174136"/>
    </source>
</evidence>
<evidence type="ECO:0000256" key="1">
    <source>
        <dbReference type="ARBA" id="ARBA00004479"/>
    </source>
</evidence>
<dbReference type="Proteomes" id="UP001174136">
    <property type="component" value="Unassembled WGS sequence"/>
</dbReference>
<keyword evidence="11 19" id="KW-1133">Transmembrane helix</keyword>
<dbReference type="SUPFAM" id="SSF57302">
    <property type="entry name" value="Snake toxin-like"/>
    <property type="match status" value="1"/>
</dbReference>
<feature type="binding site" evidence="17">
    <location>
        <position position="396"/>
    </location>
    <ligand>
        <name>ATP</name>
        <dbReference type="ChEBI" id="CHEBI:30616"/>
    </ligand>
</feature>
<dbReference type="Pfam" id="PF01064">
    <property type="entry name" value="Activin_recp"/>
    <property type="match status" value="1"/>
</dbReference>
<evidence type="ECO:0000256" key="6">
    <source>
        <dbReference type="ARBA" id="ARBA00022692"/>
    </source>
</evidence>
<dbReference type="Pfam" id="PF00069">
    <property type="entry name" value="Pkinase"/>
    <property type="match status" value="1"/>
</dbReference>
<evidence type="ECO:0000256" key="3">
    <source>
        <dbReference type="ARBA" id="ARBA00012401"/>
    </source>
</evidence>
<evidence type="ECO:0000256" key="2">
    <source>
        <dbReference type="ARBA" id="ARBA00009605"/>
    </source>
</evidence>
<dbReference type="AlphaFoldDB" id="A0AA47M5V7"/>
<keyword evidence="5" id="KW-0808">Transferase</keyword>
<feature type="compositionally biased region" description="Low complexity" evidence="18">
    <location>
        <begin position="1061"/>
        <end position="1071"/>
    </location>
</feature>
<evidence type="ECO:0000256" key="12">
    <source>
        <dbReference type="ARBA" id="ARBA00023136"/>
    </source>
</evidence>
<dbReference type="InterPro" id="IPR000719">
    <property type="entry name" value="Prot_kinase_dom"/>
</dbReference>
<dbReference type="PROSITE" id="PS50011">
    <property type="entry name" value="PROTEIN_KINASE_DOM"/>
    <property type="match status" value="1"/>
</dbReference>
<evidence type="ECO:0000256" key="19">
    <source>
        <dbReference type="SAM" id="Phobius"/>
    </source>
</evidence>
<keyword evidence="7" id="KW-0732">Signal</keyword>
<dbReference type="PANTHER" id="PTHR23255:SF63">
    <property type="entry name" value="BONE MORPHOGENETIC PROTEIN RECEPTOR TYPE-2"/>
    <property type="match status" value="1"/>
</dbReference>
<dbReference type="SUPFAM" id="SSF56112">
    <property type="entry name" value="Protein kinase-like (PK-like)"/>
    <property type="match status" value="1"/>
</dbReference>
<feature type="region of interest" description="Disordered" evidence="18">
    <location>
        <begin position="1112"/>
        <end position="1134"/>
    </location>
</feature>
<gene>
    <name evidence="21" type="primary">BMPR2_1</name>
    <name evidence="21" type="ORF">N1851_030304</name>
</gene>
<dbReference type="GO" id="GO:0001944">
    <property type="term" value="P:vasculature development"/>
    <property type="evidence" value="ECO:0007669"/>
    <property type="project" value="TreeGrafter"/>
</dbReference>
<comment type="caution">
    <text evidence="21">The sequence shown here is derived from an EMBL/GenBank/DDBJ whole genome shotgun (WGS) entry which is preliminary data.</text>
</comment>
<accession>A0AA47M5V7</accession>
<keyword evidence="14" id="KW-0325">Glycoprotein</keyword>
<keyword evidence="4" id="KW-0723">Serine/threonine-protein kinase</keyword>
<evidence type="ECO:0000256" key="11">
    <source>
        <dbReference type="ARBA" id="ARBA00022989"/>
    </source>
</evidence>
<organism evidence="21 22">
    <name type="scientific">Merluccius polli</name>
    <name type="common">Benguela hake</name>
    <name type="synonym">Merluccius cadenati</name>
    <dbReference type="NCBI Taxonomy" id="89951"/>
    <lineage>
        <taxon>Eukaryota</taxon>
        <taxon>Metazoa</taxon>
        <taxon>Chordata</taxon>
        <taxon>Craniata</taxon>
        <taxon>Vertebrata</taxon>
        <taxon>Euteleostomi</taxon>
        <taxon>Actinopterygii</taxon>
        <taxon>Neopterygii</taxon>
        <taxon>Teleostei</taxon>
        <taxon>Neoteleostei</taxon>
        <taxon>Acanthomorphata</taxon>
        <taxon>Zeiogadaria</taxon>
        <taxon>Gadariae</taxon>
        <taxon>Gadiformes</taxon>
        <taxon>Gadoidei</taxon>
        <taxon>Merlucciidae</taxon>
        <taxon>Merluccius</taxon>
    </lineage>
</organism>
<dbReference type="InterPro" id="IPR011009">
    <property type="entry name" value="Kinase-like_dom_sf"/>
</dbReference>
<feature type="region of interest" description="Disordered" evidence="18">
    <location>
        <begin position="913"/>
        <end position="981"/>
    </location>
</feature>
<feature type="domain" description="Protein kinase" evidence="20">
    <location>
        <begin position="369"/>
        <end position="669"/>
    </location>
</feature>
<feature type="compositionally biased region" description="Pro residues" evidence="18">
    <location>
        <begin position="1009"/>
        <end position="1020"/>
    </location>
</feature>
<protein>
    <recommendedName>
        <fullName evidence="3">receptor protein serine/threonine kinase</fullName>
        <ecNumber evidence="3">2.7.11.30</ecNumber>
    </recommendedName>
</protein>
<keyword evidence="10 17" id="KW-0067">ATP-binding</keyword>
<dbReference type="GO" id="GO:0030509">
    <property type="term" value="P:BMP signaling pathway"/>
    <property type="evidence" value="ECO:0007669"/>
    <property type="project" value="TreeGrafter"/>
</dbReference>
<keyword evidence="8 17" id="KW-0547">Nucleotide-binding</keyword>
<dbReference type="GO" id="GO:0005524">
    <property type="term" value="F:ATP binding"/>
    <property type="evidence" value="ECO:0007669"/>
    <property type="project" value="UniProtKB-UniRule"/>
</dbReference>
<dbReference type="Gene3D" id="1.10.510.10">
    <property type="entry name" value="Transferase(Phosphotransferase) domain 1"/>
    <property type="match status" value="1"/>
</dbReference>
<feature type="region of interest" description="Disordered" evidence="18">
    <location>
        <begin position="145"/>
        <end position="169"/>
    </location>
</feature>
<dbReference type="GO" id="GO:0005024">
    <property type="term" value="F:transforming growth factor beta receptor activity"/>
    <property type="evidence" value="ECO:0007669"/>
    <property type="project" value="TreeGrafter"/>
</dbReference>
<dbReference type="GO" id="GO:0005886">
    <property type="term" value="C:plasma membrane"/>
    <property type="evidence" value="ECO:0007669"/>
    <property type="project" value="TreeGrafter"/>
</dbReference>
<evidence type="ECO:0000256" key="7">
    <source>
        <dbReference type="ARBA" id="ARBA00022729"/>
    </source>
</evidence>
<evidence type="ECO:0000256" key="10">
    <source>
        <dbReference type="ARBA" id="ARBA00022840"/>
    </source>
</evidence>
<evidence type="ECO:0000256" key="4">
    <source>
        <dbReference type="ARBA" id="ARBA00022527"/>
    </source>
</evidence>
<dbReference type="PANTHER" id="PTHR23255">
    <property type="entry name" value="TRANSFORMING GROWTH FACTOR-BETA RECEPTOR TYPE I AND II"/>
    <property type="match status" value="1"/>
</dbReference>
<keyword evidence="13 21" id="KW-0675">Receptor</keyword>
<feature type="compositionally biased region" description="Basic and acidic residues" evidence="18">
    <location>
        <begin position="929"/>
        <end position="938"/>
    </location>
</feature>
<dbReference type="Gene3D" id="2.10.60.10">
    <property type="entry name" value="CD59"/>
    <property type="match status" value="1"/>
</dbReference>
<evidence type="ECO:0000256" key="16">
    <source>
        <dbReference type="ARBA" id="ARBA00048773"/>
    </source>
</evidence>
<feature type="transmembrane region" description="Helical" evidence="19">
    <location>
        <begin position="318"/>
        <end position="339"/>
    </location>
</feature>
<dbReference type="Gene3D" id="3.30.200.20">
    <property type="entry name" value="Phosphorylase Kinase, domain 1"/>
    <property type="match status" value="1"/>
</dbReference>
<dbReference type="InterPro" id="IPR045860">
    <property type="entry name" value="Snake_toxin-like_sf"/>
</dbReference>
<keyword evidence="6 19" id="KW-0812">Transmembrane</keyword>
<comment type="similarity">
    <text evidence="2">Belongs to the protein kinase superfamily. TKL Ser/Thr protein kinase family. TGFB receptor subfamily.</text>
</comment>
<sequence>MPQWYKPAHSLPLGDHFSRPMAGCGRAYTDHPHPARQARLAWKLLVSMPAHFLVLKRALLGVRTEEPEERSQTARLPTSLIVISEEPGRRTAARLSGSPVLPASTGPIKGDGSFADSVGRYRYRIASCCGLQRFWAGDGEKRRPVPLRRLLDPNPRPETRRRTERRTERRTDMSVVLLLVALLLSPPQAAAGMQDRECLFSKQQQWVEPNIRATNDLQENSTIRCSHASYCYGLWEINKDEEIHLVQQGCWPHNGSQQQCDDDRCLVTTTPSQMTRRAYRFCCCSRDLCNLNFTHNPVERTAAAPNLGLQPLPQEETLVIAVVLVALALLLMGALLLGYRLLKGNYKQSVVNPGVMEAANTEPVDLEDLKLLECIGRGRYGSVFRAVSNQRTVAVKVFSGHHHYATERSVYLLPLLRQHDNMAAFMGAEERITSEGRTEYLLVMEYYPLGCLGVYLSRYSPDWPSCCRMLHSATTGLAFLHAELYRGEVYKPAVCHRDINSRNILVRGDLSCVLSDFGLSMTLTRTGLPLQGEEEHCAISEAGTLRYMAPEVLEGAVNLRDCESALKQVDVYALGLVYWETFSRCSDLYPTGESVPEYQMVFQEEVGKQPSFQDMQRLVSRDKQRPSFPWKDSSLAVRSLQDTIEECWDHDAEARLTAQCAAQRLADLLAPNTRSPALYNHRNLAEGSKMTADSSYIEDQVGVVRNITGDAYLAAVSVTTGGGVTVTEKNRNTINYQRQQAQLTQEDLEGTKLDPKEVDKNLRERRCEEVLMEHSEKRFSSDPPVSMTTSLHHPHSTPHPEVQVSHLRGGGGIRSEAPPSTLLPLPKKQNYAQRPSSLLLPPTPRRAGPRNTTLRQVETGVAKMNIVTAVTTMEPHLVTTVTRSIPGGGGAGAQAVRLVADGYDGGMPTLVIGGGGRSNPAGPQEEEERGGGMERGIDGGEDSCQSILTSSPDEHAPLLHPHHHHHPRSGTNTNNNNNQQPALGSEVMLEAMPIAPPTKHIAPPTKHMAPPPSPLAPSPPACLLSFGPGGPLPDADPDPALGSSLGSSSGPSDRGVAQRPSSLDLSSSSSSGEKIKRRVKTPYVLKKARPATWVVSMETSLDSEINNYNLSNHKPFPQNQPIKNPAWLSSWQEA</sequence>
<evidence type="ECO:0000256" key="17">
    <source>
        <dbReference type="PROSITE-ProRule" id="PRU10141"/>
    </source>
</evidence>
<dbReference type="InterPro" id="IPR000472">
    <property type="entry name" value="Activin_recp"/>
</dbReference>
<feature type="compositionally biased region" description="Low complexity" evidence="18">
    <location>
        <begin position="1038"/>
        <end position="1052"/>
    </location>
</feature>
<comment type="catalytic activity">
    <reaction evidence="15">
        <text>L-seryl-[receptor-protein] + ATP = O-phospho-L-seryl-[receptor-protein] + ADP + H(+)</text>
        <dbReference type="Rhea" id="RHEA:18673"/>
        <dbReference type="Rhea" id="RHEA-COMP:11022"/>
        <dbReference type="Rhea" id="RHEA-COMP:11023"/>
        <dbReference type="ChEBI" id="CHEBI:15378"/>
        <dbReference type="ChEBI" id="CHEBI:29999"/>
        <dbReference type="ChEBI" id="CHEBI:30616"/>
        <dbReference type="ChEBI" id="CHEBI:83421"/>
        <dbReference type="ChEBI" id="CHEBI:456216"/>
        <dbReference type="EC" id="2.7.11.30"/>
    </reaction>
</comment>
<dbReference type="InterPro" id="IPR017441">
    <property type="entry name" value="Protein_kinase_ATP_BS"/>
</dbReference>
<proteinExistence type="inferred from homology"/>
<dbReference type="EC" id="2.7.11.30" evidence="3"/>
<reference evidence="21" key="1">
    <citation type="journal article" date="2023" name="Front. Mar. Sci.">
        <title>A new Merluccius polli reference genome to investigate the effects of global change in West African waters.</title>
        <authorList>
            <person name="Mateo J.L."/>
            <person name="Blanco-Fernandez C."/>
            <person name="Garcia-Vazquez E."/>
            <person name="Machado-Schiaffino G."/>
        </authorList>
    </citation>
    <scope>NUCLEOTIDE SEQUENCE</scope>
    <source>
        <strain evidence="21">C29</strain>
        <tissue evidence="21">Fin</tissue>
    </source>
</reference>
<keyword evidence="9" id="KW-0418">Kinase</keyword>
<keyword evidence="12 19" id="KW-0472">Membrane</keyword>
<evidence type="ECO:0000256" key="14">
    <source>
        <dbReference type="ARBA" id="ARBA00023180"/>
    </source>
</evidence>
<evidence type="ECO:0000256" key="5">
    <source>
        <dbReference type="ARBA" id="ARBA00022679"/>
    </source>
</evidence>
<dbReference type="PROSITE" id="PS00107">
    <property type="entry name" value="PROTEIN_KINASE_ATP"/>
    <property type="match status" value="1"/>
</dbReference>
<feature type="region of interest" description="Disordered" evidence="18">
    <location>
        <begin position="996"/>
        <end position="1080"/>
    </location>
</feature>
<evidence type="ECO:0000256" key="8">
    <source>
        <dbReference type="ARBA" id="ARBA00022741"/>
    </source>
</evidence>
<keyword evidence="22" id="KW-1185">Reference proteome</keyword>
<evidence type="ECO:0000256" key="13">
    <source>
        <dbReference type="ARBA" id="ARBA00023170"/>
    </source>
</evidence>
<name>A0AA47M5V7_MERPO</name>
<comment type="subcellular location">
    <subcellularLocation>
        <location evidence="1">Membrane</location>
        <topology evidence="1">Single-pass type I membrane protein</topology>
    </subcellularLocation>
</comment>
<evidence type="ECO:0000256" key="15">
    <source>
        <dbReference type="ARBA" id="ARBA00047681"/>
    </source>
</evidence>
<evidence type="ECO:0000256" key="9">
    <source>
        <dbReference type="ARBA" id="ARBA00022777"/>
    </source>
</evidence>
<evidence type="ECO:0000313" key="21">
    <source>
        <dbReference type="EMBL" id="KAK0134139.1"/>
    </source>
</evidence>
<evidence type="ECO:0000259" key="20">
    <source>
        <dbReference type="PROSITE" id="PS50011"/>
    </source>
</evidence>